<evidence type="ECO:0000256" key="3">
    <source>
        <dbReference type="ARBA" id="ARBA00023274"/>
    </source>
</evidence>
<keyword evidence="7" id="KW-1185">Reference proteome</keyword>
<evidence type="ECO:0000313" key="7">
    <source>
        <dbReference type="Proteomes" id="UP001491310"/>
    </source>
</evidence>
<gene>
    <name evidence="6" type="ORF">WJX75_008614</name>
</gene>
<evidence type="ECO:0000256" key="4">
    <source>
        <dbReference type="RuleBase" id="RU000572"/>
    </source>
</evidence>
<evidence type="ECO:0000313" key="6">
    <source>
        <dbReference type="EMBL" id="KAK9919000.1"/>
    </source>
</evidence>
<reference evidence="6 7" key="1">
    <citation type="journal article" date="2024" name="Nat. Commun.">
        <title>Phylogenomics reveals the evolutionary origins of lichenization in chlorophyte algae.</title>
        <authorList>
            <person name="Puginier C."/>
            <person name="Libourel C."/>
            <person name="Otte J."/>
            <person name="Skaloud P."/>
            <person name="Haon M."/>
            <person name="Grisel S."/>
            <person name="Petersen M."/>
            <person name="Berrin J.G."/>
            <person name="Delaux P.M."/>
            <person name="Dal Grande F."/>
            <person name="Keller J."/>
        </authorList>
    </citation>
    <scope>NUCLEOTIDE SEQUENCE [LARGE SCALE GENOMIC DNA]</scope>
    <source>
        <strain evidence="6 7">SAG 216-7</strain>
    </source>
</reference>
<dbReference type="InterPro" id="IPR018256">
    <property type="entry name" value="Ribosomal_eL13_CS"/>
</dbReference>
<dbReference type="HAMAP" id="MF_00499">
    <property type="entry name" value="Ribosomal_eL13"/>
    <property type="match status" value="1"/>
</dbReference>
<dbReference type="PROSITE" id="PS01104">
    <property type="entry name" value="RIBOSOMAL_L13E"/>
    <property type="match status" value="1"/>
</dbReference>
<dbReference type="InterPro" id="IPR001380">
    <property type="entry name" value="Ribosomal_eL13"/>
</dbReference>
<name>A0ABR2Z5X9_9CHLO</name>
<feature type="compositionally biased region" description="Polar residues" evidence="5">
    <location>
        <begin position="1"/>
        <end position="10"/>
    </location>
</feature>
<organism evidence="6 7">
    <name type="scientific">Coccomyxa subellipsoidea</name>
    <dbReference type="NCBI Taxonomy" id="248742"/>
    <lineage>
        <taxon>Eukaryota</taxon>
        <taxon>Viridiplantae</taxon>
        <taxon>Chlorophyta</taxon>
        <taxon>core chlorophytes</taxon>
        <taxon>Trebouxiophyceae</taxon>
        <taxon>Trebouxiophyceae incertae sedis</taxon>
        <taxon>Coccomyxaceae</taxon>
        <taxon>Coccomyxa</taxon>
    </lineage>
</organism>
<comment type="similarity">
    <text evidence="1 4">Belongs to the eukaryotic ribosomal protein eL13 family.</text>
</comment>
<dbReference type="Gene3D" id="1.20.5.110">
    <property type="match status" value="1"/>
</dbReference>
<protein>
    <recommendedName>
        <fullName evidence="4">60S ribosomal protein L13</fullName>
    </recommendedName>
</protein>
<evidence type="ECO:0000256" key="2">
    <source>
        <dbReference type="ARBA" id="ARBA00022980"/>
    </source>
</evidence>
<keyword evidence="2 4" id="KW-0689">Ribosomal protein</keyword>
<dbReference type="PANTHER" id="PTHR11722:SF0">
    <property type="entry name" value="LARGE RIBOSOMAL SUBUNIT PROTEIN EL13"/>
    <property type="match status" value="1"/>
</dbReference>
<keyword evidence="3 4" id="KW-0687">Ribonucleoprotein</keyword>
<sequence>MVKGNNQIPNQHFKKHWHGGKNGKGSYVRTWFNQPARKHRRATARIEKAKKTFPRPTAGPLRPIVHGQTIKYNSKKRLGRGFTLEELKEAGIAVKLAPTIGIAVDHRRHNRSLESLQENAARLKAYKAKLVIFPARSNKPRSGDSTAEELKVAQQHKGSLLPLVHAVHKPETVKLTEEMKAEKAYYQLRLERTNAKLVGVRAKRAAEAAAEEKDKAK</sequence>
<proteinExistence type="inferred from homology"/>
<evidence type="ECO:0000256" key="5">
    <source>
        <dbReference type="SAM" id="MobiDB-lite"/>
    </source>
</evidence>
<dbReference type="Pfam" id="PF01294">
    <property type="entry name" value="Ribosomal_L13e"/>
    <property type="match status" value="1"/>
</dbReference>
<feature type="region of interest" description="Disordered" evidence="5">
    <location>
        <begin position="1"/>
        <end position="20"/>
    </location>
</feature>
<evidence type="ECO:0000256" key="1">
    <source>
        <dbReference type="ARBA" id="ARBA00005640"/>
    </source>
</evidence>
<accession>A0ABR2Z5X9</accession>
<comment type="caution">
    <text evidence="6">The sequence shown here is derived from an EMBL/GenBank/DDBJ whole genome shotgun (WGS) entry which is preliminary data.</text>
</comment>
<dbReference type="EMBL" id="JALJOT010000001">
    <property type="protein sequence ID" value="KAK9919000.1"/>
    <property type="molecule type" value="Genomic_DNA"/>
</dbReference>
<dbReference type="Proteomes" id="UP001491310">
    <property type="component" value="Unassembled WGS sequence"/>
</dbReference>
<dbReference type="PANTHER" id="PTHR11722">
    <property type="entry name" value="60S RIBOSOMAL PROTEIN L13"/>
    <property type="match status" value="1"/>
</dbReference>